<keyword evidence="2" id="KW-0326">Glycosidase</keyword>
<dbReference type="RefSeq" id="WP_377165690.1">
    <property type="nucleotide sequence ID" value="NZ_JBHSMQ010000003.1"/>
</dbReference>
<protein>
    <submittedName>
        <fullName evidence="2">Phosphodiester glycosidase family protein</fullName>
    </submittedName>
</protein>
<dbReference type="GO" id="GO:0016798">
    <property type="term" value="F:hydrolase activity, acting on glycosyl bonds"/>
    <property type="evidence" value="ECO:0007669"/>
    <property type="project" value="UniProtKB-KW"/>
</dbReference>
<comment type="caution">
    <text evidence="2">The sequence shown here is derived from an EMBL/GenBank/DDBJ whole genome shotgun (WGS) entry which is preliminary data.</text>
</comment>
<evidence type="ECO:0000313" key="3">
    <source>
        <dbReference type="Proteomes" id="UP001596052"/>
    </source>
</evidence>
<evidence type="ECO:0000313" key="2">
    <source>
        <dbReference type="EMBL" id="MFC5455019.1"/>
    </source>
</evidence>
<reference evidence="3" key="1">
    <citation type="journal article" date="2019" name="Int. J. Syst. Evol. Microbiol.">
        <title>The Global Catalogue of Microorganisms (GCM) 10K type strain sequencing project: providing services to taxonomists for standard genome sequencing and annotation.</title>
        <authorList>
            <consortium name="The Broad Institute Genomics Platform"/>
            <consortium name="The Broad Institute Genome Sequencing Center for Infectious Disease"/>
            <person name="Wu L."/>
            <person name="Ma J."/>
        </authorList>
    </citation>
    <scope>NUCLEOTIDE SEQUENCE [LARGE SCALE GENOMIC DNA]</scope>
    <source>
        <strain evidence="3">CGMCC 4.1469</strain>
    </source>
</reference>
<evidence type="ECO:0000259" key="1">
    <source>
        <dbReference type="Pfam" id="PF09992"/>
    </source>
</evidence>
<accession>A0ABW0KNM8</accession>
<feature type="domain" description="Phosphodiester glycosidase" evidence="1">
    <location>
        <begin position="74"/>
        <end position="230"/>
    </location>
</feature>
<keyword evidence="3" id="KW-1185">Reference proteome</keyword>
<dbReference type="Pfam" id="PF09992">
    <property type="entry name" value="NAGPA"/>
    <property type="match status" value="1"/>
</dbReference>
<keyword evidence="2" id="KW-0378">Hydrolase</keyword>
<gene>
    <name evidence="2" type="ORF">ACFQDI_09155</name>
</gene>
<name>A0ABW0KNM8_9BACT</name>
<dbReference type="EMBL" id="JBHSMQ010000003">
    <property type="protein sequence ID" value="MFC5455019.1"/>
    <property type="molecule type" value="Genomic_DNA"/>
</dbReference>
<dbReference type="InterPro" id="IPR018711">
    <property type="entry name" value="NAGPA"/>
</dbReference>
<dbReference type="Proteomes" id="UP001596052">
    <property type="component" value="Unassembled WGS sequence"/>
</dbReference>
<proteinExistence type="predicted"/>
<organism evidence="2 3">
    <name type="scientific">Prosthecobacter fluviatilis</name>
    <dbReference type="NCBI Taxonomy" id="445931"/>
    <lineage>
        <taxon>Bacteria</taxon>
        <taxon>Pseudomonadati</taxon>
        <taxon>Verrucomicrobiota</taxon>
        <taxon>Verrucomicrobiia</taxon>
        <taxon>Verrucomicrobiales</taxon>
        <taxon>Verrucomicrobiaceae</taxon>
        <taxon>Prosthecobacter</taxon>
    </lineage>
</organism>
<sequence>MHFPSWLLTLFGFATLTSHLHGAETVEHEGGRYHLYRVDKADWARLQLAWLDESGRPLGDFNGLSRQLAARGKKIIFATNAGIYERGPKPCGLTVCAGKELVPLNLQAGDGNFFLKPNGVFYLDDKAGPGVMEAAEFGQSGLKPRLATQSGPLMLRQGVIHPAFQVNSPNKRLRNAVGVRRKDGQIIFAMSDRDDPVKGRVTFHQFTRLFLHLGCEDALYLDGDISSMAVDPKPEVKFTTNTFAGMFFVAE</sequence>